<dbReference type="Gene3D" id="1.10.238.10">
    <property type="entry name" value="EF-hand"/>
    <property type="match status" value="2"/>
</dbReference>
<feature type="domain" description="EF-hand" evidence="3">
    <location>
        <begin position="35"/>
        <end position="70"/>
    </location>
</feature>
<dbReference type="SUPFAM" id="SSF47473">
    <property type="entry name" value="EF-hand"/>
    <property type="match status" value="1"/>
</dbReference>
<gene>
    <name evidence="4" type="ORF">PGLA2088_LOCUS6548</name>
</gene>
<evidence type="ECO:0000256" key="2">
    <source>
        <dbReference type="SAM" id="MobiDB-lite"/>
    </source>
</evidence>
<evidence type="ECO:0000313" key="5">
    <source>
        <dbReference type="Proteomes" id="UP000626109"/>
    </source>
</evidence>
<name>A0A813IC89_POLGL</name>
<dbReference type="EMBL" id="CAJNNW010006561">
    <property type="protein sequence ID" value="CAE8648409.1"/>
    <property type="molecule type" value="Genomic_DNA"/>
</dbReference>
<keyword evidence="1" id="KW-0106">Calcium</keyword>
<dbReference type="InterPro" id="IPR011992">
    <property type="entry name" value="EF-hand-dom_pair"/>
</dbReference>
<sequence length="235" mass="25233">DRDGLLQRDEFSQAVKRLLSEYSQELPAALAAETASEARISELVDCVDISGDGMVNYLEFLHAFQPVDTTPGRGLRTDLMEQICTTIWSNKASLLRTFQVLEEETLLTSAPTGRVSKENLRRTLRSLNASLEAARGGAHGAPLTGDQIDILVDHAVFDRDGTLDYQAFLDAFQVVDTGSPPPLAEGPSSSELGRTAVLPKAHTEPGRPPGHQDGNTAGRLVSHVGSGLLGQANFV</sequence>
<dbReference type="Proteomes" id="UP000626109">
    <property type="component" value="Unassembled WGS sequence"/>
</dbReference>
<reference evidence="4" key="1">
    <citation type="submission" date="2021-02" db="EMBL/GenBank/DDBJ databases">
        <authorList>
            <person name="Dougan E. K."/>
            <person name="Rhodes N."/>
            <person name="Thang M."/>
            <person name="Chan C."/>
        </authorList>
    </citation>
    <scope>NUCLEOTIDE SEQUENCE</scope>
</reference>
<protein>
    <recommendedName>
        <fullName evidence="3">EF-hand domain-containing protein</fullName>
    </recommendedName>
</protein>
<dbReference type="PROSITE" id="PS50222">
    <property type="entry name" value="EF_HAND_2"/>
    <property type="match status" value="2"/>
</dbReference>
<feature type="region of interest" description="Disordered" evidence="2">
    <location>
        <begin position="200"/>
        <end position="220"/>
    </location>
</feature>
<proteinExistence type="predicted"/>
<dbReference type="InterPro" id="IPR018247">
    <property type="entry name" value="EF_Hand_1_Ca_BS"/>
</dbReference>
<comment type="caution">
    <text evidence="4">The sequence shown here is derived from an EMBL/GenBank/DDBJ whole genome shotgun (WGS) entry which is preliminary data.</text>
</comment>
<organism evidence="4 5">
    <name type="scientific">Polarella glacialis</name>
    <name type="common">Dinoflagellate</name>
    <dbReference type="NCBI Taxonomy" id="89957"/>
    <lineage>
        <taxon>Eukaryota</taxon>
        <taxon>Sar</taxon>
        <taxon>Alveolata</taxon>
        <taxon>Dinophyceae</taxon>
        <taxon>Suessiales</taxon>
        <taxon>Suessiaceae</taxon>
        <taxon>Polarella</taxon>
    </lineage>
</organism>
<evidence type="ECO:0000313" key="4">
    <source>
        <dbReference type="EMBL" id="CAE8648409.1"/>
    </source>
</evidence>
<evidence type="ECO:0000256" key="1">
    <source>
        <dbReference type="ARBA" id="ARBA00022837"/>
    </source>
</evidence>
<dbReference type="GO" id="GO:0005509">
    <property type="term" value="F:calcium ion binding"/>
    <property type="evidence" value="ECO:0007669"/>
    <property type="project" value="InterPro"/>
</dbReference>
<feature type="domain" description="EF-hand" evidence="3">
    <location>
        <begin position="1"/>
        <end position="21"/>
    </location>
</feature>
<evidence type="ECO:0000259" key="3">
    <source>
        <dbReference type="PROSITE" id="PS50222"/>
    </source>
</evidence>
<dbReference type="AlphaFoldDB" id="A0A813IC89"/>
<dbReference type="PROSITE" id="PS00018">
    <property type="entry name" value="EF_HAND_1"/>
    <property type="match status" value="1"/>
</dbReference>
<accession>A0A813IC89</accession>
<dbReference type="InterPro" id="IPR002048">
    <property type="entry name" value="EF_hand_dom"/>
</dbReference>
<feature type="non-terminal residue" evidence="4">
    <location>
        <position position="1"/>
    </location>
</feature>